<proteinExistence type="predicted"/>
<dbReference type="EMBL" id="KZ149951">
    <property type="protein sequence ID" value="PZC76607.1"/>
    <property type="molecule type" value="Genomic_DNA"/>
</dbReference>
<dbReference type="OrthoDB" id="7463043at2759"/>
<feature type="compositionally biased region" description="Low complexity" evidence="1">
    <location>
        <begin position="123"/>
        <end position="137"/>
    </location>
</feature>
<feature type="compositionally biased region" description="Basic and acidic residues" evidence="1">
    <location>
        <begin position="75"/>
        <end position="89"/>
    </location>
</feature>
<keyword evidence="4" id="KW-1185">Reference proteome</keyword>
<dbReference type="Proteomes" id="UP000249218">
    <property type="component" value="Unassembled WGS sequence"/>
</dbReference>
<dbReference type="AlphaFoldDB" id="A0A2W1BTT0"/>
<feature type="region of interest" description="Disordered" evidence="1">
    <location>
        <begin position="60"/>
        <end position="145"/>
    </location>
</feature>
<keyword evidence="2" id="KW-0812">Transmembrane</keyword>
<evidence type="ECO:0000313" key="4">
    <source>
        <dbReference type="Proteomes" id="UP000249218"/>
    </source>
</evidence>
<keyword evidence="2" id="KW-0472">Membrane</keyword>
<sequence>MGHPVHLGSIYRVMCGTWYTYEHIWLTMAKVVSVLVFMVLLAAIVDGREWRFESSRRVKRGYNTGLGSNNGGYGRSDEQDASVSRERYGCSEPQGGGSYGSGSRELPYDRDDRSSDRHHRFLSKATASASAKASATSFNQDHTNL</sequence>
<accession>A0A2W1BTT0</accession>
<evidence type="ECO:0000256" key="1">
    <source>
        <dbReference type="SAM" id="MobiDB-lite"/>
    </source>
</evidence>
<organism evidence="3 4">
    <name type="scientific">Helicoverpa armigera</name>
    <name type="common">Cotton bollworm</name>
    <name type="synonym">Heliothis armigera</name>
    <dbReference type="NCBI Taxonomy" id="29058"/>
    <lineage>
        <taxon>Eukaryota</taxon>
        <taxon>Metazoa</taxon>
        <taxon>Ecdysozoa</taxon>
        <taxon>Arthropoda</taxon>
        <taxon>Hexapoda</taxon>
        <taxon>Insecta</taxon>
        <taxon>Pterygota</taxon>
        <taxon>Neoptera</taxon>
        <taxon>Endopterygota</taxon>
        <taxon>Lepidoptera</taxon>
        <taxon>Glossata</taxon>
        <taxon>Ditrysia</taxon>
        <taxon>Noctuoidea</taxon>
        <taxon>Noctuidae</taxon>
        <taxon>Heliothinae</taxon>
        <taxon>Helicoverpa</taxon>
    </lineage>
</organism>
<gene>
    <name evidence="3" type="primary">HaOG204375</name>
    <name evidence="3" type="ORF">B5X24_HaOG204375</name>
</gene>
<evidence type="ECO:0000313" key="3">
    <source>
        <dbReference type="EMBL" id="PZC76607.1"/>
    </source>
</evidence>
<feature type="compositionally biased region" description="Basic and acidic residues" evidence="1">
    <location>
        <begin position="106"/>
        <end position="115"/>
    </location>
</feature>
<name>A0A2W1BTT0_HELAM</name>
<keyword evidence="2" id="KW-1133">Transmembrane helix</keyword>
<protein>
    <submittedName>
        <fullName evidence="3">Uncharacterized protein</fullName>
    </submittedName>
</protein>
<feature type="transmembrane region" description="Helical" evidence="2">
    <location>
        <begin position="24"/>
        <end position="45"/>
    </location>
</feature>
<evidence type="ECO:0000256" key="2">
    <source>
        <dbReference type="SAM" id="Phobius"/>
    </source>
</evidence>
<reference evidence="3 4" key="1">
    <citation type="journal article" date="2017" name="BMC Biol.">
        <title>Genomic innovations, transcriptional plasticity and gene loss underlying the evolution and divergence of two highly polyphagous and invasive Helicoverpa pest species.</title>
        <authorList>
            <person name="Pearce S.L."/>
            <person name="Clarke D.F."/>
            <person name="East P.D."/>
            <person name="Elfekih S."/>
            <person name="Gordon K.H."/>
            <person name="Jermiin L.S."/>
            <person name="McGaughran A."/>
            <person name="Oakeshott J.G."/>
            <person name="Papanikolaou A."/>
            <person name="Perera O.P."/>
            <person name="Rane R.V."/>
            <person name="Richards S."/>
            <person name="Tay W.T."/>
            <person name="Walsh T.K."/>
            <person name="Anderson A."/>
            <person name="Anderson C.J."/>
            <person name="Asgari S."/>
            <person name="Board P.G."/>
            <person name="Bretschneider A."/>
            <person name="Campbell P.M."/>
            <person name="Chertemps T."/>
            <person name="Christeller J.T."/>
            <person name="Coppin C.W."/>
            <person name="Downes S.J."/>
            <person name="Duan G."/>
            <person name="Farnsworth C.A."/>
            <person name="Good R.T."/>
            <person name="Han L.B."/>
            <person name="Han Y.C."/>
            <person name="Hatje K."/>
            <person name="Horne I."/>
            <person name="Huang Y.P."/>
            <person name="Hughes D.S."/>
            <person name="Jacquin-Joly E."/>
            <person name="James W."/>
            <person name="Jhangiani S."/>
            <person name="Kollmar M."/>
            <person name="Kuwar S.S."/>
            <person name="Li S."/>
            <person name="Liu N.Y."/>
            <person name="Maibeche M.T."/>
            <person name="Miller J.R."/>
            <person name="Montagne N."/>
            <person name="Perry T."/>
            <person name="Qu J."/>
            <person name="Song S.V."/>
            <person name="Sutton G.G."/>
            <person name="Vogel H."/>
            <person name="Walenz B.P."/>
            <person name="Xu W."/>
            <person name="Zhang H.J."/>
            <person name="Zou Z."/>
            <person name="Batterham P."/>
            <person name="Edwards O.R."/>
            <person name="Feyereisen R."/>
            <person name="Gibbs R.A."/>
            <person name="Heckel D.G."/>
            <person name="McGrath A."/>
            <person name="Robin C."/>
            <person name="Scherer S.E."/>
            <person name="Worley K.C."/>
            <person name="Wu Y.D."/>
        </authorList>
    </citation>
    <scope>NUCLEOTIDE SEQUENCE [LARGE SCALE GENOMIC DNA]</scope>
    <source>
        <strain evidence="3">Harm_GR_Male_#8</strain>
        <tissue evidence="3">Whole organism</tissue>
    </source>
</reference>